<dbReference type="Gene3D" id="3.40.50.300">
    <property type="entry name" value="P-loop containing nucleotide triphosphate hydrolases"/>
    <property type="match status" value="1"/>
</dbReference>
<evidence type="ECO:0000256" key="1">
    <source>
        <dbReference type="ARBA" id="ARBA00004761"/>
    </source>
</evidence>
<comment type="catalytic activity">
    <reaction evidence="9 10">
        <text>D-gluconate + ATP = 6-phospho-D-gluconate + ADP + H(+)</text>
        <dbReference type="Rhea" id="RHEA:19433"/>
        <dbReference type="ChEBI" id="CHEBI:15378"/>
        <dbReference type="ChEBI" id="CHEBI:18391"/>
        <dbReference type="ChEBI" id="CHEBI:30616"/>
        <dbReference type="ChEBI" id="CHEBI:58759"/>
        <dbReference type="ChEBI" id="CHEBI:456216"/>
        <dbReference type="EC" id="2.7.1.12"/>
    </reaction>
</comment>
<dbReference type="EC" id="2.7.1.12" evidence="3 10"/>
<proteinExistence type="inferred from homology"/>
<gene>
    <name evidence="11" type="ORF">SAMN05216557_104144</name>
</gene>
<comment type="similarity">
    <text evidence="2 10">Belongs to the gluconokinase GntK/GntV family.</text>
</comment>
<dbReference type="SUPFAM" id="SSF52540">
    <property type="entry name" value="P-loop containing nucleoside triphosphate hydrolases"/>
    <property type="match status" value="1"/>
</dbReference>
<keyword evidence="6 10" id="KW-0418">Kinase</keyword>
<accession>A0A1G7MD63</accession>
<keyword evidence="5 10" id="KW-0547">Nucleotide-binding</keyword>
<keyword evidence="8" id="KW-0311">Gluconate utilization</keyword>
<reference evidence="11 12" key="1">
    <citation type="submission" date="2016-10" db="EMBL/GenBank/DDBJ databases">
        <authorList>
            <person name="Varghese N."/>
            <person name="Submissions S."/>
        </authorList>
    </citation>
    <scope>NUCLEOTIDE SEQUENCE [LARGE SCALE GENOMIC DNA]</scope>
    <source>
        <strain evidence="11 12">S7-754</strain>
    </source>
</reference>
<dbReference type="CDD" id="cd02021">
    <property type="entry name" value="GntK"/>
    <property type="match status" value="1"/>
</dbReference>
<evidence type="ECO:0000256" key="2">
    <source>
        <dbReference type="ARBA" id="ARBA00008420"/>
    </source>
</evidence>
<dbReference type="InterPro" id="IPR006001">
    <property type="entry name" value="Therm_gnt_kin"/>
</dbReference>
<organism evidence="11 12">
    <name type="scientific">Sphingomonas carotinifaciens</name>
    <dbReference type="NCBI Taxonomy" id="1166323"/>
    <lineage>
        <taxon>Bacteria</taxon>
        <taxon>Pseudomonadati</taxon>
        <taxon>Pseudomonadota</taxon>
        <taxon>Alphaproteobacteria</taxon>
        <taxon>Sphingomonadales</taxon>
        <taxon>Sphingomonadaceae</taxon>
        <taxon>Sphingomonas</taxon>
    </lineage>
</organism>
<dbReference type="PANTHER" id="PTHR43442">
    <property type="entry name" value="GLUCONOKINASE-RELATED"/>
    <property type="match status" value="1"/>
</dbReference>
<dbReference type="InterPro" id="IPR027417">
    <property type="entry name" value="P-loop_NTPase"/>
</dbReference>
<evidence type="ECO:0000256" key="4">
    <source>
        <dbReference type="ARBA" id="ARBA00022679"/>
    </source>
</evidence>
<protein>
    <recommendedName>
        <fullName evidence="3 10">Gluconokinase</fullName>
        <ecNumber evidence="3 10">2.7.1.12</ecNumber>
    </recommendedName>
</protein>
<evidence type="ECO:0000256" key="6">
    <source>
        <dbReference type="ARBA" id="ARBA00022777"/>
    </source>
</evidence>
<evidence type="ECO:0000313" key="11">
    <source>
        <dbReference type="EMBL" id="SDF59641.1"/>
    </source>
</evidence>
<dbReference type="NCBIfam" id="TIGR01313">
    <property type="entry name" value="therm_gnt_kin"/>
    <property type="match status" value="1"/>
</dbReference>
<name>A0A1G7MD63_9SPHN</name>
<dbReference type="AlphaFoldDB" id="A0A1G7MD63"/>
<evidence type="ECO:0000256" key="7">
    <source>
        <dbReference type="ARBA" id="ARBA00022840"/>
    </source>
</evidence>
<evidence type="ECO:0000256" key="10">
    <source>
        <dbReference type="RuleBase" id="RU363066"/>
    </source>
</evidence>
<dbReference type="GO" id="GO:0019521">
    <property type="term" value="P:D-gluconate metabolic process"/>
    <property type="evidence" value="ECO:0007669"/>
    <property type="project" value="UniProtKB-KW"/>
</dbReference>
<dbReference type="EMBL" id="FNBI01000004">
    <property type="protein sequence ID" value="SDF59641.1"/>
    <property type="molecule type" value="Genomic_DNA"/>
</dbReference>
<comment type="pathway">
    <text evidence="1">Carbohydrate acid metabolism.</text>
</comment>
<dbReference type="RefSeq" id="WP_260173185.1">
    <property type="nucleotide sequence ID" value="NZ_JACIEY010000006.1"/>
</dbReference>
<evidence type="ECO:0000256" key="8">
    <source>
        <dbReference type="ARBA" id="ARBA00023064"/>
    </source>
</evidence>
<sequence length="175" mass="18750">MAVVVMGVSGSGKSTLGAALAAASHCPFLEGDDFHDADAVAKMRGGHPLDDADRWPWLDRLGRALGDAARDHGRAVAACSALKTVYRERLAAAAGGRTRFVLLDNDRDVLLHRLSNRPGHYMPASLLDSQLETLERPRPDEPVLTLDSSLAPGDLCERAMAWLELPAPGTGLSFR</sequence>
<dbReference type="GO" id="GO:0046316">
    <property type="term" value="F:gluconokinase activity"/>
    <property type="evidence" value="ECO:0007669"/>
    <property type="project" value="UniProtKB-EC"/>
</dbReference>
<dbReference type="Pfam" id="PF13671">
    <property type="entry name" value="AAA_33"/>
    <property type="match status" value="1"/>
</dbReference>
<keyword evidence="12" id="KW-1185">Reference proteome</keyword>
<dbReference type="PANTHER" id="PTHR43442:SF3">
    <property type="entry name" value="GLUCONOKINASE-RELATED"/>
    <property type="match status" value="1"/>
</dbReference>
<keyword evidence="4 10" id="KW-0808">Transferase</keyword>
<evidence type="ECO:0000256" key="5">
    <source>
        <dbReference type="ARBA" id="ARBA00022741"/>
    </source>
</evidence>
<dbReference type="FunFam" id="3.40.50.300:FF:000522">
    <property type="entry name" value="Gluconokinase"/>
    <property type="match status" value="1"/>
</dbReference>
<evidence type="ECO:0000256" key="3">
    <source>
        <dbReference type="ARBA" id="ARBA00012054"/>
    </source>
</evidence>
<dbReference type="GO" id="GO:0005524">
    <property type="term" value="F:ATP binding"/>
    <property type="evidence" value="ECO:0007669"/>
    <property type="project" value="UniProtKB-KW"/>
</dbReference>
<dbReference type="GO" id="GO:0005737">
    <property type="term" value="C:cytoplasm"/>
    <property type="evidence" value="ECO:0007669"/>
    <property type="project" value="TreeGrafter"/>
</dbReference>
<keyword evidence="7 10" id="KW-0067">ATP-binding</keyword>
<dbReference type="Proteomes" id="UP000323502">
    <property type="component" value="Unassembled WGS sequence"/>
</dbReference>
<evidence type="ECO:0000313" key="12">
    <source>
        <dbReference type="Proteomes" id="UP000323502"/>
    </source>
</evidence>
<evidence type="ECO:0000256" key="9">
    <source>
        <dbReference type="ARBA" id="ARBA00048090"/>
    </source>
</evidence>